<feature type="compositionally biased region" description="Basic and acidic residues" evidence="1">
    <location>
        <begin position="420"/>
        <end position="437"/>
    </location>
</feature>
<dbReference type="InterPro" id="IPR013087">
    <property type="entry name" value="Znf_C2H2_type"/>
</dbReference>
<dbReference type="GO" id="GO:0005654">
    <property type="term" value="C:nucleoplasm"/>
    <property type="evidence" value="ECO:0007669"/>
    <property type="project" value="TreeGrafter"/>
</dbReference>
<feature type="region of interest" description="Disordered" evidence="1">
    <location>
        <begin position="360"/>
        <end position="492"/>
    </location>
</feature>
<feature type="compositionally biased region" description="Polar residues" evidence="1">
    <location>
        <begin position="1263"/>
        <end position="1286"/>
    </location>
</feature>
<feature type="region of interest" description="Disordered" evidence="1">
    <location>
        <begin position="581"/>
        <end position="606"/>
    </location>
</feature>
<feature type="compositionally biased region" description="Basic residues" evidence="1">
    <location>
        <begin position="54"/>
        <end position="63"/>
    </location>
</feature>
<feature type="compositionally biased region" description="Basic residues" evidence="1">
    <location>
        <begin position="74"/>
        <end position="85"/>
    </location>
</feature>
<feature type="compositionally biased region" description="Basic and acidic residues" evidence="1">
    <location>
        <begin position="1231"/>
        <end position="1249"/>
    </location>
</feature>
<dbReference type="InterPro" id="IPR003604">
    <property type="entry name" value="Matrin/U1-like-C_Znf_C2H2"/>
</dbReference>
<dbReference type="InParanoid" id="A0A1V9X9X7"/>
<dbReference type="PROSITE" id="PS00028">
    <property type="entry name" value="ZINC_FINGER_C2H2_1"/>
    <property type="match status" value="2"/>
</dbReference>
<dbReference type="SMART" id="SM00451">
    <property type="entry name" value="ZnF_U1"/>
    <property type="match status" value="2"/>
</dbReference>
<feature type="compositionally biased region" description="Polar residues" evidence="1">
    <location>
        <begin position="1304"/>
        <end position="1322"/>
    </location>
</feature>
<comment type="caution">
    <text evidence="3">The sequence shown here is derived from an EMBL/GenBank/DDBJ whole genome shotgun (WGS) entry which is preliminary data.</text>
</comment>
<dbReference type="GO" id="GO:0045893">
    <property type="term" value="P:positive regulation of DNA-templated transcription"/>
    <property type="evidence" value="ECO:0007669"/>
    <property type="project" value="TreeGrafter"/>
</dbReference>
<feature type="compositionally biased region" description="Low complexity" evidence="1">
    <location>
        <begin position="129"/>
        <end position="143"/>
    </location>
</feature>
<feature type="compositionally biased region" description="Basic and acidic residues" evidence="1">
    <location>
        <begin position="11"/>
        <end position="23"/>
    </location>
</feature>
<feature type="region of interest" description="Disordered" evidence="1">
    <location>
        <begin position="1179"/>
        <end position="1481"/>
    </location>
</feature>
<feature type="compositionally biased region" description="Basic and acidic residues" evidence="1">
    <location>
        <begin position="296"/>
        <end position="318"/>
    </location>
</feature>
<organism evidence="3 4">
    <name type="scientific">Tropilaelaps mercedesae</name>
    <dbReference type="NCBI Taxonomy" id="418985"/>
    <lineage>
        <taxon>Eukaryota</taxon>
        <taxon>Metazoa</taxon>
        <taxon>Ecdysozoa</taxon>
        <taxon>Arthropoda</taxon>
        <taxon>Chelicerata</taxon>
        <taxon>Arachnida</taxon>
        <taxon>Acari</taxon>
        <taxon>Parasitiformes</taxon>
        <taxon>Mesostigmata</taxon>
        <taxon>Gamasina</taxon>
        <taxon>Dermanyssoidea</taxon>
        <taxon>Laelapidae</taxon>
        <taxon>Tropilaelaps</taxon>
    </lineage>
</organism>
<evidence type="ECO:0000256" key="1">
    <source>
        <dbReference type="SAM" id="MobiDB-lite"/>
    </source>
</evidence>
<dbReference type="GO" id="GO:0003676">
    <property type="term" value="F:nucleic acid binding"/>
    <property type="evidence" value="ECO:0007669"/>
    <property type="project" value="InterPro"/>
</dbReference>
<dbReference type="GO" id="GO:0008270">
    <property type="term" value="F:zinc ion binding"/>
    <property type="evidence" value="ECO:0007669"/>
    <property type="project" value="InterPro"/>
</dbReference>
<feature type="compositionally biased region" description="Basic residues" evidence="1">
    <location>
        <begin position="655"/>
        <end position="678"/>
    </location>
</feature>
<dbReference type="InterPro" id="IPR055309">
    <property type="entry name" value="Znf318-like"/>
</dbReference>
<dbReference type="InterPro" id="IPR036236">
    <property type="entry name" value="Znf_C2H2_sf"/>
</dbReference>
<dbReference type="PANTHER" id="PTHR15577">
    <property type="entry name" value="ZINC FINGER CONTAINING PROTEIN"/>
    <property type="match status" value="1"/>
</dbReference>
<dbReference type="GO" id="GO:0045892">
    <property type="term" value="P:negative regulation of DNA-templated transcription"/>
    <property type="evidence" value="ECO:0007669"/>
    <property type="project" value="TreeGrafter"/>
</dbReference>
<evidence type="ECO:0000313" key="3">
    <source>
        <dbReference type="EMBL" id="OQR70226.1"/>
    </source>
</evidence>
<evidence type="ECO:0000259" key="2">
    <source>
        <dbReference type="PROSITE" id="PS00028"/>
    </source>
</evidence>
<feature type="region of interest" description="Disordered" evidence="1">
    <location>
        <begin position="276"/>
        <end position="334"/>
    </location>
</feature>
<feature type="compositionally biased region" description="Basic and acidic residues" evidence="1">
    <location>
        <begin position="363"/>
        <end position="379"/>
    </location>
</feature>
<feature type="compositionally biased region" description="Low complexity" evidence="1">
    <location>
        <begin position="529"/>
        <end position="538"/>
    </location>
</feature>
<dbReference type="PANTHER" id="PTHR15577:SF2">
    <property type="entry name" value="ZINC FINGER PROTEIN 318"/>
    <property type="match status" value="1"/>
</dbReference>
<name>A0A1V9X9X7_9ACAR</name>
<evidence type="ECO:0000313" key="4">
    <source>
        <dbReference type="Proteomes" id="UP000192247"/>
    </source>
</evidence>
<proteinExistence type="predicted"/>
<feature type="region of interest" description="Disordered" evidence="1">
    <location>
        <begin position="529"/>
        <end position="560"/>
    </location>
</feature>
<feature type="region of interest" description="Disordered" evidence="1">
    <location>
        <begin position="624"/>
        <end position="699"/>
    </location>
</feature>
<dbReference type="OrthoDB" id="10072641at2759"/>
<feature type="domain" description="C2H2-type" evidence="2">
    <location>
        <begin position="1057"/>
        <end position="1079"/>
    </location>
</feature>
<reference evidence="3 4" key="1">
    <citation type="journal article" date="2017" name="Gigascience">
        <title>Draft genome of the honey bee ectoparasitic mite, Tropilaelaps mercedesae, is shaped by the parasitic life history.</title>
        <authorList>
            <person name="Dong X."/>
            <person name="Armstrong S.D."/>
            <person name="Xia D."/>
            <person name="Makepeace B.L."/>
            <person name="Darby A.C."/>
            <person name="Kadowaki T."/>
        </authorList>
    </citation>
    <scope>NUCLEOTIDE SEQUENCE [LARGE SCALE GENOMIC DNA]</scope>
    <source>
        <strain evidence="3">Wuxi-XJTLU</strain>
    </source>
</reference>
<feature type="compositionally biased region" description="Basic residues" evidence="1">
    <location>
        <begin position="24"/>
        <end position="40"/>
    </location>
</feature>
<protein>
    <submittedName>
        <fullName evidence="3">Zinc finger protein-like</fullName>
    </submittedName>
</protein>
<feature type="compositionally biased region" description="Low complexity" evidence="1">
    <location>
        <begin position="1327"/>
        <end position="1336"/>
    </location>
</feature>
<feature type="domain" description="C2H2-type" evidence="2">
    <location>
        <begin position="1126"/>
        <end position="1148"/>
    </location>
</feature>
<feature type="compositionally biased region" description="Polar residues" evidence="1">
    <location>
        <begin position="440"/>
        <end position="458"/>
    </location>
</feature>
<feature type="compositionally biased region" description="Basic and acidic residues" evidence="1">
    <location>
        <begin position="86"/>
        <end position="101"/>
    </location>
</feature>
<feature type="compositionally biased region" description="Acidic residues" evidence="1">
    <location>
        <begin position="1467"/>
        <end position="1481"/>
    </location>
</feature>
<sequence>MKRAELMAARIETRYERSRSQARRERRSRTRSRSRPRTPSHRGGGYRPREKSRGRSRSRRASPRNRTPPDARTSYRHRSKSTNRHPRSDSAGRHLSDRDRSLGPYRRNGRVSRFDQPDGHRGRSRSRSGRSPVSRRTPPTISPFKVGRTSPEQPPPRDTFSTGALSRFEAPPSPKRDSLSPTAPIADVTKPPKKNADPKSQAPPGVSNMRLSFSAEDLYEGISNDSMMHETSRKFLNATFRPIESAHHSKESVHPRRPPLDSPVNSIFPEVAPMELLSNSAGPGRGSQGLPSQQREMMDRLDRAEMSASEGRPHRADGPDSEVALSSGRDGPHQLTVAEERYLEIVKLRENIRRAEQSIAAEASKRSLRPELARDRDEFSGTARGDQARLERRESERTWEQLGPGGAADHVRRLPSPHRSFPDDRIPERKDLWRTLEDNALTSSRQPGPPSARSNISGTGYGRLTPPLADAGRVPFSSSTSSVLPGIDGHRDPAVRIPGLSTIDDNEYMYLLSQQQRLSPAKRLASSSAVVNDANSQATSASVPSVRDGPARGGPGVDREDWLREIDELKRQLREKEELAREYRNLPSSTTDKQHSNRPLSPRSGQDFEAATFRSIEHGSAVRREADQHLQGRHPMGSLVRRSPVGRMSPGERRSPRRRTRSPSLRSKRSPTYRRRSRSPYSRRSPVTRRSPLDDRTMDRDAYVRAMTGYHPPRHDLGSSVRDPGLAVGFHGATYIPANTQPPAVTQLPAYGGVSAVSLAGSSYYGQPQSAQPHTYYPYGVESYGTDPRSGYAPGTGTHGLVDHLSHSGSAQGVGGSTVLAEPNKMLERGPEMTNLRTLTCIGHGKKSKRKGKDTCGEALANDGRTNPPAFAEVDVGLQPVDMDLEEEDEVVGGIAVQPKEQPPPVSSRPEEKYAQEIESYLKLTNEKDAEKERLSILKQEMSRIGKLQADLLRLRKAAPDDAHVGRQLANTGKLYEEAKKKATGVGKQIDALGQDIFKIPQKIKLLAMEHEHKFREKIEAIKNASKEKNKAATSGGNGQTKKDVRFKYVDRGEFFCSYCRTEFRSVASFLAHLHTELHIANSNQAQEKPWASLESAAKISAPMAATCNVPAKGGQFIMGIMGFYCKICRSIFPDSPTAEKHVLSEEHNLKYKEYIGMNPFYERRVQLEKETILHSIAKATAPRQTKQSSSSSTVGGNGNSPVASGKSRSAGAEPDDRKPSAAASGGHSKRSSDDSGTRSSRESRDPSKSYRTTSAGKAESASRLTSGGSFRGSTKTQEQNSSSAARQRKRTSSKDSDRDTSTGSLDQINETNKKIISNNLTDKSRSPSPRITSTTENSQKSGGIRLKLLKPSCGGTQPLMIGKAPFKRKPSVDLMKDSPKANAGGGRGASSAEQSDGFAIGAPPSPPGDDEPMLPMAMGPLKAPEPVEEAEPAPPGETAPPSEVHGWPGGTYPSWNQSAPVPLVPEADDEGPEEDELEEY</sequence>
<keyword evidence="4" id="KW-1185">Reference proteome</keyword>
<dbReference type="SUPFAM" id="SSF57667">
    <property type="entry name" value="beta-beta-alpha zinc fingers"/>
    <property type="match status" value="1"/>
</dbReference>
<feature type="compositionally biased region" description="Low complexity" evidence="1">
    <location>
        <begin position="679"/>
        <end position="690"/>
    </location>
</feature>
<dbReference type="EMBL" id="MNPL01018233">
    <property type="protein sequence ID" value="OQR70226.1"/>
    <property type="molecule type" value="Genomic_DNA"/>
</dbReference>
<gene>
    <name evidence="3" type="ORF">BIW11_01720</name>
</gene>
<feature type="compositionally biased region" description="Basic and acidic residues" evidence="1">
    <location>
        <begin position="112"/>
        <end position="121"/>
    </location>
</feature>
<feature type="compositionally biased region" description="Basic and acidic residues" evidence="1">
    <location>
        <begin position="386"/>
        <end position="399"/>
    </location>
</feature>
<accession>A0A1V9X9X7</accession>
<feature type="compositionally biased region" description="Basic and acidic residues" evidence="1">
    <location>
        <begin position="1371"/>
        <end position="1380"/>
    </location>
</feature>
<dbReference type="STRING" id="418985.A0A1V9X9X7"/>
<dbReference type="Proteomes" id="UP000192247">
    <property type="component" value="Unassembled WGS sequence"/>
</dbReference>
<dbReference type="SMART" id="SM00355">
    <property type="entry name" value="ZnF_C2H2"/>
    <property type="match status" value="2"/>
</dbReference>
<feature type="region of interest" description="Disordered" evidence="1">
    <location>
        <begin position="1"/>
        <end position="211"/>
    </location>
</feature>